<reference evidence="1 2" key="1">
    <citation type="journal article" date="2014" name="Genome Biol. Evol.">
        <title>The genome of the myxosporean Thelohanellus kitauei shows adaptations to nutrient acquisition within its fish host.</title>
        <authorList>
            <person name="Yang Y."/>
            <person name="Xiong J."/>
            <person name="Zhou Z."/>
            <person name="Huo F."/>
            <person name="Miao W."/>
            <person name="Ran C."/>
            <person name="Liu Y."/>
            <person name="Zhang J."/>
            <person name="Feng J."/>
            <person name="Wang M."/>
            <person name="Wang M."/>
            <person name="Wang L."/>
            <person name="Yao B."/>
        </authorList>
    </citation>
    <scope>NUCLEOTIDE SEQUENCE [LARGE SCALE GENOMIC DNA]</scope>
    <source>
        <strain evidence="1">Wuqing</strain>
    </source>
</reference>
<name>A0A0C2NC12_THEKT</name>
<keyword evidence="2" id="KW-1185">Reference proteome</keyword>
<dbReference type="EMBL" id="JWZT01001742">
    <property type="protein sequence ID" value="KII71512.1"/>
    <property type="molecule type" value="Genomic_DNA"/>
</dbReference>
<evidence type="ECO:0000313" key="1">
    <source>
        <dbReference type="EMBL" id="KII71512.1"/>
    </source>
</evidence>
<protein>
    <submittedName>
        <fullName evidence="1">Uncharacterized protein</fullName>
    </submittedName>
</protein>
<dbReference type="AlphaFoldDB" id="A0A0C2NC12"/>
<gene>
    <name evidence="1" type="ORF">RF11_05780</name>
</gene>
<proteinExistence type="predicted"/>
<evidence type="ECO:0000313" key="2">
    <source>
        <dbReference type="Proteomes" id="UP000031668"/>
    </source>
</evidence>
<organism evidence="1 2">
    <name type="scientific">Thelohanellus kitauei</name>
    <name type="common">Myxosporean</name>
    <dbReference type="NCBI Taxonomy" id="669202"/>
    <lineage>
        <taxon>Eukaryota</taxon>
        <taxon>Metazoa</taxon>
        <taxon>Cnidaria</taxon>
        <taxon>Myxozoa</taxon>
        <taxon>Myxosporea</taxon>
        <taxon>Bivalvulida</taxon>
        <taxon>Platysporina</taxon>
        <taxon>Myxobolidae</taxon>
        <taxon>Thelohanellus</taxon>
    </lineage>
</organism>
<sequence>MCISEIGNSNMNFQFNFVDEAESQLKEANIVSSMPIKWMHLLKKKGTKGLWKDHKDTDEYIIKKKECRKETLGTIMSPVPKKCDRIAEFYNDFETDIRRIKHKITDELWEDIWIENLLKSLAENQRMVVILNKPQWWFTLDMSDSRVFAAVDKRDKIDELCYVMKQLLRESKPRKAYKTTLRNQTTSIQER</sequence>
<comment type="caution">
    <text evidence="1">The sequence shown here is derived from an EMBL/GenBank/DDBJ whole genome shotgun (WGS) entry which is preliminary data.</text>
</comment>
<accession>A0A0C2NC12</accession>
<dbReference type="Proteomes" id="UP000031668">
    <property type="component" value="Unassembled WGS sequence"/>
</dbReference>